<protein>
    <submittedName>
        <fullName evidence="2">Uncharacterized protein</fullName>
    </submittedName>
</protein>
<proteinExistence type="predicted"/>
<dbReference type="EMBL" id="GG692420">
    <property type="protein sequence ID" value="EER43914.1"/>
    <property type="molecule type" value="Genomic_DNA"/>
</dbReference>
<sequence>MPNNNGSDGELREPPGSQNSFNIDSIPDPNRLEHRSAGVSDLESPTSRLTIDGRAENEIKMPECQRTSFHSYQPVMTSSKHFVSRCLEHRCLRDGISIFGIHRAPPLRSAYMMLISFTMKDKRLQLHV</sequence>
<dbReference type="Proteomes" id="UP000002624">
    <property type="component" value="Unassembled WGS sequence"/>
</dbReference>
<name>C6H693_AJECH</name>
<evidence type="ECO:0000313" key="2">
    <source>
        <dbReference type="EMBL" id="EER43914.1"/>
    </source>
</evidence>
<dbReference type="VEuPathDB" id="FungiDB:HCDG_01944"/>
<feature type="region of interest" description="Disordered" evidence="1">
    <location>
        <begin position="1"/>
        <end position="48"/>
    </location>
</feature>
<gene>
    <name evidence="2" type="ORF">HCDG_01944</name>
</gene>
<dbReference type="AlphaFoldDB" id="C6H693"/>
<accession>C6H693</accession>
<organism evidence="2 3">
    <name type="scientific">Ajellomyces capsulatus (strain H143)</name>
    <name type="common">Darling's disease fungus</name>
    <name type="synonym">Histoplasma capsulatum</name>
    <dbReference type="NCBI Taxonomy" id="544712"/>
    <lineage>
        <taxon>Eukaryota</taxon>
        <taxon>Fungi</taxon>
        <taxon>Dikarya</taxon>
        <taxon>Ascomycota</taxon>
        <taxon>Pezizomycotina</taxon>
        <taxon>Eurotiomycetes</taxon>
        <taxon>Eurotiomycetidae</taxon>
        <taxon>Onygenales</taxon>
        <taxon>Ajellomycetaceae</taxon>
        <taxon>Histoplasma</taxon>
    </lineage>
</organism>
<evidence type="ECO:0000313" key="3">
    <source>
        <dbReference type="Proteomes" id="UP000002624"/>
    </source>
</evidence>
<evidence type="ECO:0000256" key="1">
    <source>
        <dbReference type="SAM" id="MobiDB-lite"/>
    </source>
</evidence>
<dbReference type="HOGENOM" id="CLU_1958963_0_0_1"/>
<reference evidence="3" key="1">
    <citation type="submission" date="2009-05" db="EMBL/GenBank/DDBJ databases">
        <title>The genome sequence of Ajellomyces capsulatus strain H143.</title>
        <authorList>
            <person name="Champion M."/>
            <person name="Cuomo C.A."/>
            <person name="Ma L.-J."/>
            <person name="Henn M.R."/>
            <person name="Sil A."/>
            <person name="Goldman B."/>
            <person name="Young S.K."/>
            <person name="Kodira C.D."/>
            <person name="Zeng Q."/>
            <person name="Koehrsen M."/>
            <person name="Alvarado L."/>
            <person name="Berlin A.M."/>
            <person name="Borenstein D."/>
            <person name="Chen Z."/>
            <person name="Engels R."/>
            <person name="Freedman E."/>
            <person name="Gellesch M."/>
            <person name="Goldberg J."/>
            <person name="Griggs A."/>
            <person name="Gujja S."/>
            <person name="Heiman D.I."/>
            <person name="Hepburn T.A."/>
            <person name="Howarth C."/>
            <person name="Jen D."/>
            <person name="Larson L."/>
            <person name="Lewis B."/>
            <person name="Mehta T."/>
            <person name="Park D."/>
            <person name="Pearson M."/>
            <person name="Roberts A."/>
            <person name="Saif S."/>
            <person name="Shea T.D."/>
            <person name="Shenoy N."/>
            <person name="Sisk P."/>
            <person name="Stolte C."/>
            <person name="Sykes S."/>
            <person name="Walk T."/>
            <person name="White J."/>
            <person name="Yandava C."/>
            <person name="Klein B."/>
            <person name="McEwen J.G."/>
            <person name="Puccia R."/>
            <person name="Goldman G.H."/>
            <person name="Felipe M.S."/>
            <person name="Nino-Vega G."/>
            <person name="San-Blas G."/>
            <person name="Taylor J.W."/>
            <person name="Mendoza L."/>
            <person name="Galagan J.E."/>
            <person name="Nusbaum C."/>
            <person name="Birren B.W."/>
        </authorList>
    </citation>
    <scope>NUCLEOTIDE SEQUENCE [LARGE SCALE GENOMIC DNA]</scope>
    <source>
        <strain evidence="3">H143</strain>
    </source>
</reference>